<dbReference type="InterPro" id="IPR020588">
    <property type="entry name" value="RecA_ATP-bd"/>
</dbReference>
<evidence type="ECO:0000256" key="12">
    <source>
        <dbReference type="ARBA" id="ARBA00073972"/>
    </source>
</evidence>
<dbReference type="GeneTree" id="ENSGT00940000160169"/>
<dbReference type="PROSITE" id="PS50162">
    <property type="entry name" value="RECA_2"/>
    <property type="match status" value="1"/>
</dbReference>
<reference evidence="17 18" key="1">
    <citation type="submission" date="2017-10" db="EMBL/GenBank/DDBJ databases">
        <title>A new Pekin duck reference genome.</title>
        <authorList>
            <person name="Hou Z.-C."/>
            <person name="Zhou Z.-K."/>
            <person name="Zhu F."/>
            <person name="Hou S.-S."/>
        </authorList>
    </citation>
    <scope>NUCLEOTIDE SEQUENCE [LARGE SCALE GENOMIC DNA]</scope>
</reference>
<evidence type="ECO:0000313" key="17">
    <source>
        <dbReference type="Ensembl" id="ENSAPLP00000017941.1"/>
    </source>
</evidence>
<dbReference type="Pfam" id="PF08423">
    <property type="entry name" value="Rad51"/>
    <property type="match status" value="1"/>
</dbReference>
<evidence type="ECO:0000256" key="7">
    <source>
        <dbReference type="ARBA" id="ARBA00023172"/>
    </source>
</evidence>
<evidence type="ECO:0000256" key="6">
    <source>
        <dbReference type="ARBA" id="ARBA00023125"/>
    </source>
</evidence>
<evidence type="ECO:0000256" key="15">
    <source>
        <dbReference type="SAM" id="MobiDB-lite"/>
    </source>
</evidence>
<feature type="domain" description="RecA family profile 1" evidence="16">
    <location>
        <begin position="297"/>
        <end position="477"/>
    </location>
</feature>
<gene>
    <name evidence="17" type="primary">RAD51B</name>
</gene>
<dbReference type="PANTHER" id="PTHR46456:SF1">
    <property type="entry name" value="DNA REPAIR PROTEIN RAD51 HOMOLOG 2"/>
    <property type="match status" value="1"/>
</dbReference>
<keyword evidence="9" id="KW-0539">Nucleus</keyword>
<dbReference type="InterPro" id="IPR058766">
    <property type="entry name" value="HHH_XRCC3_RAD51B"/>
</dbReference>
<dbReference type="GO" id="GO:0005524">
    <property type="term" value="F:ATP binding"/>
    <property type="evidence" value="ECO:0007669"/>
    <property type="project" value="UniProtKB-KW"/>
</dbReference>
<dbReference type="Ensembl" id="ENSAPLT00000047114.1">
    <property type="protein sequence ID" value="ENSAPLP00000017941.1"/>
    <property type="gene ID" value="ENSAPLG00000002285.2"/>
</dbReference>
<dbReference type="GO" id="GO:0003690">
    <property type="term" value="F:double-stranded DNA binding"/>
    <property type="evidence" value="ECO:0007669"/>
    <property type="project" value="TreeGrafter"/>
</dbReference>
<evidence type="ECO:0000256" key="3">
    <source>
        <dbReference type="ARBA" id="ARBA00022741"/>
    </source>
</evidence>
<organism evidence="17 18">
    <name type="scientific">Anas platyrhynchos platyrhynchos</name>
    <name type="common">Northern mallard</name>
    <dbReference type="NCBI Taxonomy" id="8840"/>
    <lineage>
        <taxon>Eukaryota</taxon>
        <taxon>Metazoa</taxon>
        <taxon>Chordata</taxon>
        <taxon>Craniata</taxon>
        <taxon>Vertebrata</taxon>
        <taxon>Euteleostomi</taxon>
        <taxon>Archelosauria</taxon>
        <taxon>Archosauria</taxon>
        <taxon>Dinosauria</taxon>
        <taxon>Saurischia</taxon>
        <taxon>Theropoda</taxon>
        <taxon>Coelurosauria</taxon>
        <taxon>Aves</taxon>
        <taxon>Neognathae</taxon>
        <taxon>Galloanserae</taxon>
        <taxon>Anseriformes</taxon>
        <taxon>Anatidae</taxon>
        <taxon>Anatinae</taxon>
        <taxon>Anas</taxon>
    </lineage>
</organism>
<keyword evidence="7" id="KW-0233">DNA recombination</keyword>
<dbReference type="AlphaFoldDB" id="A0A493SWH3"/>
<proteinExistence type="inferred from homology"/>
<comment type="similarity">
    <text evidence="2">Belongs to the RecA family. RAD51 subfamily.</text>
</comment>
<dbReference type="InterPro" id="IPR013632">
    <property type="entry name" value="Rad51_C"/>
</dbReference>
<feature type="compositionally biased region" description="Low complexity" evidence="15">
    <location>
        <begin position="65"/>
        <end position="106"/>
    </location>
</feature>
<feature type="region of interest" description="Disordered" evidence="15">
    <location>
        <begin position="34"/>
        <end position="149"/>
    </location>
</feature>
<name>A0A493SWH3_ANAPP</name>
<keyword evidence="6" id="KW-0238">DNA-binding</keyword>
<keyword evidence="8" id="KW-0234">DNA repair</keyword>
<dbReference type="SMART" id="SM00382">
    <property type="entry name" value="AAA"/>
    <property type="match status" value="1"/>
</dbReference>
<dbReference type="GO" id="GO:0005657">
    <property type="term" value="C:replication fork"/>
    <property type="evidence" value="ECO:0007669"/>
    <property type="project" value="TreeGrafter"/>
</dbReference>
<dbReference type="InterPro" id="IPR030548">
    <property type="entry name" value="RAD51B"/>
</dbReference>
<evidence type="ECO:0000256" key="13">
    <source>
        <dbReference type="ARBA" id="ARBA00078129"/>
    </source>
</evidence>
<evidence type="ECO:0000256" key="5">
    <source>
        <dbReference type="ARBA" id="ARBA00022840"/>
    </source>
</evidence>
<dbReference type="GO" id="GO:0003697">
    <property type="term" value="F:single-stranded DNA binding"/>
    <property type="evidence" value="ECO:0007669"/>
    <property type="project" value="TreeGrafter"/>
</dbReference>
<dbReference type="STRING" id="8840.ENSAPLP00000017941"/>
<comment type="subunit">
    <text evidence="11">Part of the BCDX2 complex consisting of RAD51B, RAD51C, RAD51D and XRCC2; the complex has a ring-like structure arranged into a flat disc around a central channel. The BCDX2 subcomplex RAD51B:RAD51C interacts with RAD51. Interacts with SWSAP1; involved in homologous recombination repair. Interacts with HELQ.</text>
</comment>
<dbReference type="GO" id="GO:0000400">
    <property type="term" value="F:four-way junction DNA binding"/>
    <property type="evidence" value="ECO:0007669"/>
    <property type="project" value="TreeGrafter"/>
</dbReference>
<sequence>MHALNFPSHSSLGNFLQLKKPLLGGRPLRAGAVSPFEHRSRSPALRALRQPPGVSRSAGPCRQHAAPAGQPGPCRRAPGGAAAAGTARSASQPGTRGPPGGRQAARSSRERVKGRWRGRPAAGSEHVQSAAASAPRASGAAALRLPPPAAGRPWSPEGCLLGVLAVGHTQRARKRQASEEAWTCWRQPSCSADAVSQEQSGAQKRESSRIPPQKRLGSMAAKKLRRAKLSQELCERLSRYQITTCQDFLCLSLLELMKVTGQSYRNVQKLLRQVSLACAPKMQTAYEMKVRRSVNPSSAFLSTTLHSLDKVLHGGVPCGSLTEITSPPGCGKTQFCIMMSVLATLPVSMGGLDGAVVYIDTESAFSAERLVEIAGNRFPTYFDSDEKLFCMTRSVHLYRELTCDSVLKRIKSLEEEIISKKVKLIIIDSVASVVRKEFDTKLQGNLAERSNFLARGASLLKYLAEEFSIPVILTNQITTSLSNGLAIPADLVSPADDLFLSEVSGASGSGKKESGCVTAALGNTWSHSVNTRLILQYHELPTRQILVAKSPVAPFSVFFSTPLRNQAWFFKALESIQLSSWDGISFASFPLAQVV</sequence>
<evidence type="ECO:0000259" key="16">
    <source>
        <dbReference type="PROSITE" id="PS50162"/>
    </source>
</evidence>
<evidence type="ECO:0000256" key="10">
    <source>
        <dbReference type="ARBA" id="ARBA00053115"/>
    </source>
</evidence>
<dbReference type="FunFam" id="3.40.50.300:FF:000806">
    <property type="entry name" value="DNA repair protein RAD51 homolog 2"/>
    <property type="match status" value="1"/>
</dbReference>
<evidence type="ECO:0000256" key="11">
    <source>
        <dbReference type="ARBA" id="ARBA00062240"/>
    </source>
</evidence>
<keyword evidence="4" id="KW-0227">DNA damage</keyword>
<evidence type="ECO:0000256" key="8">
    <source>
        <dbReference type="ARBA" id="ARBA00023204"/>
    </source>
</evidence>
<dbReference type="InterPro" id="IPR027417">
    <property type="entry name" value="P-loop_NTPase"/>
</dbReference>
<comment type="subcellular location">
    <subcellularLocation>
        <location evidence="1">Nucleus</location>
    </subcellularLocation>
</comment>
<evidence type="ECO:0000256" key="1">
    <source>
        <dbReference type="ARBA" id="ARBA00004123"/>
    </source>
</evidence>
<evidence type="ECO:0000256" key="14">
    <source>
        <dbReference type="ARBA" id="ARBA00079682"/>
    </source>
</evidence>
<keyword evidence="5" id="KW-0067">ATP-binding</keyword>
<feature type="compositionally biased region" description="Low complexity" evidence="15">
    <location>
        <begin position="129"/>
        <end position="144"/>
    </location>
</feature>
<dbReference type="GO" id="GO:0140664">
    <property type="term" value="F:ATP-dependent DNA damage sensor activity"/>
    <property type="evidence" value="ECO:0007669"/>
    <property type="project" value="InterPro"/>
</dbReference>
<evidence type="ECO:0000313" key="18">
    <source>
        <dbReference type="Proteomes" id="UP000016666"/>
    </source>
</evidence>
<reference evidence="17" key="2">
    <citation type="submission" date="2025-08" db="UniProtKB">
        <authorList>
            <consortium name="Ensembl"/>
        </authorList>
    </citation>
    <scope>IDENTIFICATION</scope>
</reference>
<evidence type="ECO:0000256" key="2">
    <source>
        <dbReference type="ARBA" id="ARBA00007095"/>
    </source>
</evidence>
<dbReference type="SUPFAM" id="SSF52540">
    <property type="entry name" value="P-loop containing nucleoside triphosphate hydrolases"/>
    <property type="match status" value="1"/>
</dbReference>
<keyword evidence="3" id="KW-0547">Nucleotide-binding</keyword>
<accession>A0A493SWH3</accession>
<comment type="function">
    <text evidence="10">Involved in the homologous recombination repair (HRR) pathway of double-stranded DNA breaks arising during DNA replication or induced by DNA-damaging agents. May promote the assembly of presynaptic RAD51 nucleoprotein filaments. Binds single-stranded DNA and double-stranded DNA and has DNA-dependent ATPase activity. Part of the RAD51 paralog protein complex BCDX2 which acts in the BRCA1-BRCA2-dependent HR pathway. Upon DNA damage, BCDX2 acts downstream of BRCA2 recruitment and upstream of RAD51 recruitment. BCDX2 binds predominantly to the intersection of the four duplex arms of the Holliday junction and to junction of replication forks. The BCDX2 complex was originally reported to bind single-stranded DNA, single-stranded gaps in duplex DNA and specifically to nicks in duplex DNA. The BCDX2 subcomplex RAD51B:RAD51C exhibits single-stranded DNA-dependent ATPase activity suggesting an involvement in early stages of the HR pathway.</text>
</comment>
<keyword evidence="18" id="KW-1185">Reference proteome</keyword>
<dbReference type="Proteomes" id="UP000016666">
    <property type="component" value="Chromosome 5"/>
</dbReference>
<protein>
    <recommendedName>
        <fullName evidence="12">DNA repair protein RAD51 homolog 2</fullName>
    </recommendedName>
    <alternativeName>
        <fullName evidence="13">RAD51 homolog B</fullName>
    </alternativeName>
    <alternativeName>
        <fullName evidence="14">RAD51-like protein 1</fullName>
    </alternativeName>
</protein>
<dbReference type="Pfam" id="PF26169">
    <property type="entry name" value="HHH_XRCC3_RpoA"/>
    <property type="match status" value="1"/>
</dbReference>
<evidence type="ECO:0000256" key="4">
    <source>
        <dbReference type="ARBA" id="ARBA00022763"/>
    </source>
</evidence>
<reference evidence="17" key="3">
    <citation type="submission" date="2025-09" db="UniProtKB">
        <authorList>
            <consortium name="Ensembl"/>
        </authorList>
    </citation>
    <scope>IDENTIFICATION</scope>
</reference>
<dbReference type="Gene3D" id="3.40.50.300">
    <property type="entry name" value="P-loop containing nucleotide triphosphate hydrolases"/>
    <property type="match status" value="1"/>
</dbReference>
<dbReference type="GO" id="GO:0000724">
    <property type="term" value="P:double-strand break repair via homologous recombination"/>
    <property type="evidence" value="ECO:0007669"/>
    <property type="project" value="InterPro"/>
</dbReference>
<dbReference type="PANTHER" id="PTHR46456">
    <property type="entry name" value="DNA REPAIR PROTEIN RAD51 HOMOLOG 2"/>
    <property type="match status" value="1"/>
</dbReference>
<dbReference type="CDD" id="cd19493">
    <property type="entry name" value="Rad51B"/>
    <property type="match status" value="1"/>
</dbReference>
<dbReference type="GO" id="GO:0033063">
    <property type="term" value="C:Rad51B-Rad51C-Rad51D-XRCC2 complex"/>
    <property type="evidence" value="ECO:0007669"/>
    <property type="project" value="InterPro"/>
</dbReference>
<dbReference type="InterPro" id="IPR003593">
    <property type="entry name" value="AAA+_ATPase"/>
</dbReference>
<evidence type="ECO:0000256" key="9">
    <source>
        <dbReference type="ARBA" id="ARBA00023242"/>
    </source>
</evidence>